<gene>
    <name evidence="2" type="ORF">CYJ57_02975</name>
</gene>
<sequence>MDSVKDISIWLINNGSDMKFPSKKGNLKLQKLLYYSNIISLVTNNIELFPEPIEAWSEGPVVRSAYVQYRYFDLWNETVCNLMEETISILKSTLNLFDNFTADELVEMTHQEEPWKVHENSVGPYNKVIIDRDSMAQYYKDFINRQLNPPREERFTIGGNTYIYEPSETELTDEDKKNLERDFLNVVGQEIFVYKDCGELVAY</sequence>
<dbReference type="OrthoDB" id="9799173at2"/>
<dbReference type="RefSeq" id="WP_101954007.1">
    <property type="nucleotide sequence ID" value="NZ_PKHE01000005.1"/>
</dbReference>
<dbReference type="Pfam" id="PF13274">
    <property type="entry name" value="SocA_Panacea"/>
    <property type="match status" value="1"/>
</dbReference>
<dbReference type="InterPro" id="IPR025272">
    <property type="entry name" value="SocA_Panacea"/>
</dbReference>
<dbReference type="AlphaFoldDB" id="A0A2I1K256"/>
<organism evidence="2 3">
    <name type="scientific">Falseniella ignava</name>
    <dbReference type="NCBI Taxonomy" id="137730"/>
    <lineage>
        <taxon>Bacteria</taxon>
        <taxon>Bacillati</taxon>
        <taxon>Bacillota</taxon>
        <taxon>Bacilli</taxon>
        <taxon>Lactobacillales</taxon>
        <taxon>Aerococcaceae</taxon>
        <taxon>Falseniella</taxon>
    </lineage>
</organism>
<evidence type="ECO:0000259" key="1">
    <source>
        <dbReference type="Pfam" id="PF13274"/>
    </source>
</evidence>
<feature type="domain" description="Antitoxin SocA-like Panacea" evidence="1">
    <location>
        <begin position="29"/>
        <end position="116"/>
    </location>
</feature>
<dbReference type="EMBL" id="PKHE01000005">
    <property type="protein sequence ID" value="PKY89687.1"/>
    <property type="molecule type" value="Genomic_DNA"/>
</dbReference>
<proteinExistence type="predicted"/>
<accession>A0A2I1K256</accession>
<evidence type="ECO:0000313" key="3">
    <source>
        <dbReference type="Proteomes" id="UP000234384"/>
    </source>
</evidence>
<reference evidence="2 3" key="1">
    <citation type="submission" date="2017-12" db="EMBL/GenBank/DDBJ databases">
        <title>Phylogenetic diversity of female urinary microbiome.</title>
        <authorList>
            <person name="Thomas-White K."/>
            <person name="Wolfe A.J."/>
        </authorList>
    </citation>
    <scope>NUCLEOTIDE SEQUENCE [LARGE SCALE GENOMIC DNA]</scope>
    <source>
        <strain evidence="2 3">UMB0898</strain>
    </source>
</reference>
<dbReference type="Proteomes" id="UP000234384">
    <property type="component" value="Unassembled WGS sequence"/>
</dbReference>
<name>A0A2I1K256_9LACT</name>
<evidence type="ECO:0000313" key="2">
    <source>
        <dbReference type="EMBL" id="PKY89687.1"/>
    </source>
</evidence>
<protein>
    <recommendedName>
        <fullName evidence="1">Antitoxin SocA-like Panacea domain-containing protein</fullName>
    </recommendedName>
</protein>
<comment type="caution">
    <text evidence="2">The sequence shown here is derived from an EMBL/GenBank/DDBJ whole genome shotgun (WGS) entry which is preliminary data.</text>
</comment>